<accession>A0AAE0SSR1</accession>
<dbReference type="PANTHER" id="PTHR11079">
    <property type="entry name" value="CYTOSINE DEAMINASE FAMILY MEMBER"/>
    <property type="match status" value="1"/>
</dbReference>
<dbReference type="AlphaFoldDB" id="A0AAE0SSR1"/>
<dbReference type="CDD" id="cd01285">
    <property type="entry name" value="nucleoside_deaminase"/>
    <property type="match status" value="1"/>
</dbReference>
<keyword evidence="1" id="KW-0819">tRNA processing</keyword>
<proteinExistence type="inferred from homology"/>
<dbReference type="GO" id="GO:0008033">
    <property type="term" value="P:tRNA processing"/>
    <property type="evidence" value="ECO:0007669"/>
    <property type="project" value="UniProtKB-KW"/>
</dbReference>
<dbReference type="SUPFAM" id="SSF53927">
    <property type="entry name" value="Cytidine deaminase-like"/>
    <property type="match status" value="1"/>
</dbReference>
<protein>
    <recommendedName>
        <fullName evidence="3">CMP/dCMP-type deaminase domain-containing protein</fullName>
    </recommendedName>
</protein>
<dbReference type="Pfam" id="PF00383">
    <property type="entry name" value="dCMP_cyt_deam_1"/>
    <property type="match status" value="1"/>
</dbReference>
<sequence length="346" mass="39070">MLNNVTDVNTSTNKISHKRIKGDLADKGESGPFLQPVLDDVYLRPVETVDVFVCTLKNKKDTAVILGKFSNDFPLENLSHLKRVKSSKAKDAPLQIIVCLVEDADDEAFKNLGIGEESMLSKPYHVSVPRYPPLTRHQYLEAIQYWPVSFHEDKVIANLLSGNYFSKEETHRFERHMRTAIEYAKNAKVLSKEPIAALIVDPSTDMVIAKSHDDRHGNHPLHHAVMICIDLVARSQGGGMWTFGKDCDFNSVLSMQSHKEENDSSLPYLCTGYDLFVTREPCVMCAMALVHSRIQRVFYGSPSKDGALGTKFKLHVQSGLNHHYQVFKGLFEKECDKLFENNSNQT</sequence>
<dbReference type="GO" id="GO:0052717">
    <property type="term" value="F:tRNA-specific adenosine-34 deaminase activity"/>
    <property type="evidence" value="ECO:0007669"/>
    <property type="project" value="TreeGrafter"/>
</dbReference>
<dbReference type="PANTHER" id="PTHR11079:SF156">
    <property type="entry name" value="INACTIVE TRNA-SPECIFIC ADENOSINE DEAMINASE-LIKE PROTEIN 3-RELATED"/>
    <property type="match status" value="1"/>
</dbReference>
<feature type="domain" description="CMP/dCMP-type deaminase" evidence="3">
    <location>
        <begin position="171"/>
        <end position="327"/>
    </location>
</feature>
<keyword evidence="5" id="KW-1185">Reference proteome</keyword>
<organism evidence="4 5">
    <name type="scientific">Potamilus streckersoni</name>
    <dbReference type="NCBI Taxonomy" id="2493646"/>
    <lineage>
        <taxon>Eukaryota</taxon>
        <taxon>Metazoa</taxon>
        <taxon>Spiralia</taxon>
        <taxon>Lophotrochozoa</taxon>
        <taxon>Mollusca</taxon>
        <taxon>Bivalvia</taxon>
        <taxon>Autobranchia</taxon>
        <taxon>Heteroconchia</taxon>
        <taxon>Palaeoheterodonta</taxon>
        <taxon>Unionida</taxon>
        <taxon>Unionoidea</taxon>
        <taxon>Unionidae</taxon>
        <taxon>Ambleminae</taxon>
        <taxon>Lampsilini</taxon>
        <taxon>Potamilus</taxon>
    </lineage>
</organism>
<reference evidence="4" key="2">
    <citation type="journal article" date="2021" name="Genome Biol. Evol.">
        <title>Developing a high-quality reference genome for a parasitic bivalve with doubly uniparental inheritance (Bivalvia: Unionida).</title>
        <authorList>
            <person name="Smith C.H."/>
        </authorList>
    </citation>
    <scope>NUCLEOTIDE SEQUENCE</scope>
    <source>
        <strain evidence="4">CHS0354</strain>
        <tissue evidence="4">Mantle</tissue>
    </source>
</reference>
<gene>
    <name evidence="4" type="ORF">CHS0354_040180</name>
</gene>
<name>A0AAE0SSR1_9BIVA</name>
<dbReference type="PROSITE" id="PS51747">
    <property type="entry name" value="CYT_DCMP_DEAMINASES_2"/>
    <property type="match status" value="1"/>
</dbReference>
<dbReference type="Gene3D" id="3.40.140.10">
    <property type="entry name" value="Cytidine Deaminase, domain 2"/>
    <property type="match status" value="1"/>
</dbReference>
<dbReference type="EMBL" id="JAEAOA010002330">
    <property type="protein sequence ID" value="KAK3597440.1"/>
    <property type="molecule type" value="Genomic_DNA"/>
</dbReference>
<dbReference type="GO" id="GO:0005737">
    <property type="term" value="C:cytoplasm"/>
    <property type="evidence" value="ECO:0007669"/>
    <property type="project" value="TreeGrafter"/>
</dbReference>
<evidence type="ECO:0000313" key="4">
    <source>
        <dbReference type="EMBL" id="KAK3597440.1"/>
    </source>
</evidence>
<dbReference type="InterPro" id="IPR016193">
    <property type="entry name" value="Cytidine_deaminase-like"/>
</dbReference>
<comment type="caution">
    <text evidence="4">The sequence shown here is derived from an EMBL/GenBank/DDBJ whole genome shotgun (WGS) entry which is preliminary data.</text>
</comment>
<dbReference type="InterPro" id="IPR002125">
    <property type="entry name" value="CMP_dCMP_dom"/>
</dbReference>
<evidence type="ECO:0000256" key="1">
    <source>
        <dbReference type="ARBA" id="ARBA00022694"/>
    </source>
</evidence>
<dbReference type="Proteomes" id="UP001195483">
    <property type="component" value="Unassembled WGS sequence"/>
</dbReference>
<dbReference type="GO" id="GO:0005634">
    <property type="term" value="C:nucleus"/>
    <property type="evidence" value="ECO:0007669"/>
    <property type="project" value="TreeGrafter"/>
</dbReference>
<reference evidence="4" key="3">
    <citation type="submission" date="2023-05" db="EMBL/GenBank/DDBJ databases">
        <authorList>
            <person name="Smith C.H."/>
        </authorList>
    </citation>
    <scope>NUCLEOTIDE SEQUENCE</scope>
    <source>
        <strain evidence="4">CHS0354</strain>
        <tissue evidence="4">Mantle</tissue>
    </source>
</reference>
<comment type="similarity">
    <text evidence="2">Belongs to the cytidine and deoxycytidylate deaminase family. ADAT3 subfamily.</text>
</comment>
<evidence type="ECO:0000259" key="3">
    <source>
        <dbReference type="PROSITE" id="PS51747"/>
    </source>
</evidence>
<evidence type="ECO:0000313" key="5">
    <source>
        <dbReference type="Proteomes" id="UP001195483"/>
    </source>
</evidence>
<evidence type="ECO:0000256" key="2">
    <source>
        <dbReference type="ARBA" id="ARBA00038160"/>
    </source>
</evidence>
<reference evidence="4" key="1">
    <citation type="journal article" date="2021" name="Genome Biol. Evol.">
        <title>A High-Quality Reference Genome for a Parasitic Bivalve with Doubly Uniparental Inheritance (Bivalvia: Unionida).</title>
        <authorList>
            <person name="Smith C.H."/>
        </authorList>
    </citation>
    <scope>NUCLEOTIDE SEQUENCE</scope>
    <source>
        <strain evidence="4">CHS0354</strain>
    </source>
</reference>